<dbReference type="OrthoDB" id="9806902at2"/>
<name>C7RTK5_ACCRE</name>
<evidence type="ECO:0000313" key="3">
    <source>
        <dbReference type="EMBL" id="ACV36138.1"/>
    </source>
</evidence>
<evidence type="ECO:0000259" key="1">
    <source>
        <dbReference type="Pfam" id="PF12146"/>
    </source>
</evidence>
<sequence>MRVAQEKHFITHDGSTLFYRYWPPAASQTTEPRAVVLLHRGHEHSGRLQHVVDELALAEVAMFAWDARGHGRSPGPRGDSPSFAALVRDVDCFVRHIGNTHGIAVTNLAIIGQSVGAVLAATWVHDFAPRIRCLVLTAPAFKVKLYVPLARPGLALIRRLFGNFFITSYVKAKFLTHDPERVRSYDEDPLVTRSISARVLLGLYDAADRVVADAQAIRLPLQLLISEKDWVVQRKPQDDFFERLGSPIKERHVLPGFLHDTLGERDRKLAIDTIRGFIERMFRAPPPRESLLQAHRSGYTRDEEVRLREPLPTVSLRRVNFALTRLSMRTLGRLSEGIRTGLATGFDSGSSLDHVYRNEARGAFLIGKLIDRGYLDAIGWRGIRVRRLHLMQAIVRAAKELRTTGLALCVADIAAGYGRYVLDAVDQLPERPTSIVLRDYSELNVAHGRALIAERQLGDVARFETGDAFDEEALAALTPKPTLAIVSGLYELFSDNELVARSLRGLARAVDTGGYLIYTGQPWHPQIEMIARTLTSHRQQQAWVMRRRTQAELDELVGVAGFVKIDEWIDDWGMFTVSLAHRA</sequence>
<feature type="domain" description="Methyltransferase" evidence="2">
    <location>
        <begin position="274"/>
        <end position="582"/>
    </location>
</feature>
<dbReference type="InterPro" id="IPR051044">
    <property type="entry name" value="MAG_DAG_Lipase"/>
</dbReference>
<organism evidence="3">
    <name type="scientific">Accumulibacter regalis</name>
    <dbReference type="NCBI Taxonomy" id="522306"/>
    <lineage>
        <taxon>Bacteria</taxon>
        <taxon>Pseudomonadati</taxon>
        <taxon>Pseudomonadota</taxon>
        <taxon>Betaproteobacteria</taxon>
        <taxon>Candidatus Accumulibacter</taxon>
    </lineage>
</organism>
<dbReference type="InterPro" id="IPR029058">
    <property type="entry name" value="AB_hydrolase_fold"/>
</dbReference>
<reference evidence="3" key="1">
    <citation type="submission" date="2009-08" db="EMBL/GenBank/DDBJ databases">
        <authorList>
            <consortium name="US DOE Joint Genome Institute"/>
            <person name="Lucas S."/>
            <person name="Copeland A."/>
            <person name="Lapidus A."/>
            <person name="Glavina del Rio T."/>
            <person name="Dalin E."/>
            <person name="Tice H."/>
            <person name="Bruce D."/>
            <person name="Barry K."/>
            <person name="Pitluck S."/>
            <person name="Lowry S."/>
            <person name="Larimer F."/>
            <person name="Land M."/>
            <person name="Hauser L."/>
            <person name="Kyrpides N."/>
            <person name="Ivanova N."/>
            <person name="McMahon K.D."/>
            <person name="Hugenholtz P."/>
        </authorList>
    </citation>
    <scope>NUCLEOTIDE SEQUENCE</scope>
    <source>
        <strain evidence="3">UW-1</strain>
    </source>
</reference>
<dbReference type="InterPro" id="IPR029063">
    <property type="entry name" value="SAM-dependent_MTases_sf"/>
</dbReference>
<dbReference type="GO" id="GO:0016787">
    <property type="term" value="F:hydrolase activity"/>
    <property type="evidence" value="ECO:0007669"/>
    <property type="project" value="UniProtKB-KW"/>
</dbReference>
<gene>
    <name evidence="3" type="ordered locus">CAP2UW1_2858</name>
</gene>
<proteinExistence type="predicted"/>
<dbReference type="Pfam" id="PF12146">
    <property type="entry name" value="Hydrolase_4"/>
    <property type="match status" value="1"/>
</dbReference>
<keyword evidence="3" id="KW-0378">Hydrolase</keyword>
<dbReference type="Gene3D" id="3.40.50.1820">
    <property type="entry name" value="alpha/beta hydrolase"/>
    <property type="match status" value="1"/>
</dbReference>
<dbReference type="FunFam" id="3.40.50.1820:FF:000201">
    <property type="entry name" value="Alpha/beta fold hydrolase"/>
    <property type="match status" value="1"/>
</dbReference>
<accession>C7RTK5</accession>
<dbReference type="KEGG" id="app:CAP2UW1_2858"/>
<dbReference type="AlphaFoldDB" id="C7RTK5"/>
<feature type="domain" description="Serine aminopeptidase S33" evidence="1">
    <location>
        <begin position="34"/>
        <end position="266"/>
    </location>
</feature>
<reference evidence="3" key="2">
    <citation type="submission" date="2009-09" db="EMBL/GenBank/DDBJ databases">
        <title>Complete sequence of chromosome of Candidatus Accumulibacter phosphatis clade IIA str. UW-1.</title>
        <authorList>
            <consortium name="US DOE Joint Genome Institute"/>
            <person name="Martin H.G."/>
            <person name="Ivanova N."/>
            <person name="Kunin V."/>
            <person name="Warnecke F."/>
            <person name="Barry K."/>
            <person name="He S."/>
            <person name="Salamov A."/>
            <person name="Szeto E."/>
            <person name="Dalin E."/>
            <person name="Pangilinan J.L."/>
            <person name="Lapidus A."/>
            <person name="Lowry S."/>
            <person name="Kyrpides N.C."/>
            <person name="McMahon K.D."/>
            <person name="Hugenholtz P."/>
        </authorList>
    </citation>
    <scope>NUCLEOTIDE SEQUENCE [LARGE SCALE GENOMIC DNA]</scope>
    <source>
        <strain evidence="3">UW-1</strain>
    </source>
</reference>
<dbReference type="EMBL" id="CP001715">
    <property type="protein sequence ID" value="ACV36138.1"/>
    <property type="molecule type" value="Genomic_DNA"/>
</dbReference>
<dbReference type="InterPro" id="IPR022744">
    <property type="entry name" value="MeTrfase_dom_put"/>
</dbReference>
<protein>
    <submittedName>
        <fullName evidence="3">Alpha/beta hydrolase fold protein</fullName>
    </submittedName>
</protein>
<evidence type="ECO:0000259" key="2">
    <source>
        <dbReference type="Pfam" id="PF12147"/>
    </source>
</evidence>
<dbReference type="PANTHER" id="PTHR11614">
    <property type="entry name" value="PHOSPHOLIPASE-RELATED"/>
    <property type="match status" value="1"/>
</dbReference>
<dbReference type="SUPFAM" id="SSF53335">
    <property type="entry name" value="S-adenosyl-L-methionine-dependent methyltransferases"/>
    <property type="match status" value="1"/>
</dbReference>
<dbReference type="Gene3D" id="3.40.50.150">
    <property type="entry name" value="Vaccinia Virus protein VP39"/>
    <property type="match status" value="1"/>
</dbReference>
<dbReference type="Pfam" id="PF12147">
    <property type="entry name" value="Methyltransf_20"/>
    <property type="match status" value="1"/>
</dbReference>
<dbReference type="SUPFAM" id="SSF53474">
    <property type="entry name" value="alpha/beta-Hydrolases"/>
    <property type="match status" value="1"/>
</dbReference>
<dbReference type="InterPro" id="IPR022742">
    <property type="entry name" value="Hydrolase_4"/>
</dbReference>
<dbReference type="eggNOG" id="COG2267">
    <property type="taxonomic scope" value="Bacteria"/>
</dbReference>
<dbReference type="HOGENOM" id="CLU_038914_0_0_4"/>
<dbReference type="STRING" id="522306.CAP2UW1_2858"/>